<evidence type="ECO:0000256" key="1">
    <source>
        <dbReference type="SAM" id="SignalP"/>
    </source>
</evidence>
<reference evidence="3" key="1">
    <citation type="journal article" date="2019" name="Int. J. Syst. Evol. Microbiol.">
        <title>The Global Catalogue of Microorganisms (GCM) 10K type strain sequencing project: providing services to taxonomists for standard genome sequencing and annotation.</title>
        <authorList>
            <consortium name="The Broad Institute Genomics Platform"/>
            <consortium name="The Broad Institute Genome Sequencing Center for Infectious Disease"/>
            <person name="Wu L."/>
            <person name="Ma J."/>
        </authorList>
    </citation>
    <scope>NUCLEOTIDE SEQUENCE [LARGE SCALE GENOMIC DNA]</scope>
    <source>
        <strain evidence="3">JCM 17727</strain>
    </source>
</reference>
<dbReference type="EMBL" id="BAABFU010000001">
    <property type="protein sequence ID" value="GAA4345011.1"/>
    <property type="molecule type" value="Genomic_DNA"/>
</dbReference>
<keyword evidence="3" id="KW-1185">Reference proteome</keyword>
<protein>
    <recommendedName>
        <fullName evidence="4">YHYH domain-containing protein</fullName>
    </recommendedName>
</protein>
<gene>
    <name evidence="2" type="ORF">GCM10023150_05030</name>
</gene>
<sequence length="57" mass="6333">MILKQFLLGAVVVAGLLSTQKVTASETNCYYNSDGTLVCYTCNSDNVCKRHYPNKEK</sequence>
<accession>A0ABP8HV19</accession>
<organism evidence="2 3">
    <name type="scientific">Kangiella taiwanensis</name>
    <dbReference type="NCBI Taxonomy" id="1079179"/>
    <lineage>
        <taxon>Bacteria</taxon>
        <taxon>Pseudomonadati</taxon>
        <taxon>Pseudomonadota</taxon>
        <taxon>Gammaproteobacteria</taxon>
        <taxon>Kangiellales</taxon>
        <taxon>Kangiellaceae</taxon>
        <taxon>Kangiella</taxon>
    </lineage>
</organism>
<dbReference type="Proteomes" id="UP001501294">
    <property type="component" value="Unassembled WGS sequence"/>
</dbReference>
<feature type="chain" id="PRO_5045434300" description="YHYH domain-containing protein" evidence="1">
    <location>
        <begin position="25"/>
        <end position="57"/>
    </location>
</feature>
<name>A0ABP8HV19_9GAMM</name>
<keyword evidence="1" id="KW-0732">Signal</keyword>
<feature type="signal peptide" evidence="1">
    <location>
        <begin position="1"/>
        <end position="24"/>
    </location>
</feature>
<evidence type="ECO:0000313" key="3">
    <source>
        <dbReference type="Proteomes" id="UP001501294"/>
    </source>
</evidence>
<comment type="caution">
    <text evidence="2">The sequence shown here is derived from an EMBL/GenBank/DDBJ whole genome shotgun (WGS) entry which is preliminary data.</text>
</comment>
<proteinExistence type="predicted"/>
<evidence type="ECO:0000313" key="2">
    <source>
        <dbReference type="EMBL" id="GAA4345011.1"/>
    </source>
</evidence>
<evidence type="ECO:0008006" key="4">
    <source>
        <dbReference type="Google" id="ProtNLM"/>
    </source>
</evidence>